<name>A0A098VSU9_9MICR</name>
<comment type="catalytic activity">
    <reaction evidence="8">
        <text>diphosphate + H2O = 2 phosphate + H(+)</text>
        <dbReference type="Rhea" id="RHEA:24576"/>
        <dbReference type="ChEBI" id="CHEBI:15377"/>
        <dbReference type="ChEBI" id="CHEBI:15378"/>
        <dbReference type="ChEBI" id="CHEBI:33019"/>
        <dbReference type="ChEBI" id="CHEBI:43474"/>
        <dbReference type="EC" id="3.6.1.1"/>
    </reaction>
</comment>
<evidence type="ECO:0000256" key="6">
    <source>
        <dbReference type="ARBA" id="ARBA00022842"/>
    </source>
</evidence>
<dbReference type="VEuPathDB" id="MicrosporidiaDB:DI09_55p30"/>
<evidence type="ECO:0000256" key="7">
    <source>
        <dbReference type="ARBA" id="ARBA00032535"/>
    </source>
</evidence>
<keyword evidence="6" id="KW-0460">Magnesium</keyword>
<dbReference type="Proteomes" id="UP000029725">
    <property type="component" value="Unassembled WGS sequence"/>
</dbReference>
<dbReference type="OrthoDB" id="1608002at2759"/>
<dbReference type="GeneID" id="25260323"/>
<dbReference type="Pfam" id="PF00719">
    <property type="entry name" value="Pyrophosphatase"/>
    <property type="match status" value="1"/>
</dbReference>
<dbReference type="HOGENOM" id="CLU_040684_0_2_1"/>
<evidence type="ECO:0000256" key="3">
    <source>
        <dbReference type="ARBA" id="ARBA00012146"/>
    </source>
</evidence>
<evidence type="ECO:0000256" key="4">
    <source>
        <dbReference type="ARBA" id="ARBA00022723"/>
    </source>
</evidence>
<dbReference type="InterPro" id="IPR008162">
    <property type="entry name" value="Pyrophosphatase"/>
</dbReference>
<evidence type="ECO:0000313" key="10">
    <source>
        <dbReference type="Proteomes" id="UP000029725"/>
    </source>
</evidence>
<keyword evidence="4" id="KW-0479">Metal-binding</keyword>
<evidence type="ECO:0000313" key="9">
    <source>
        <dbReference type="EMBL" id="KGG50786.1"/>
    </source>
</evidence>
<dbReference type="RefSeq" id="XP_013237233.1">
    <property type="nucleotide sequence ID" value="XM_013381779.1"/>
</dbReference>
<reference evidence="9 10" key="1">
    <citation type="submission" date="2014-04" db="EMBL/GenBank/DDBJ databases">
        <title>A new species of microsporidia sheds light on the evolution of extreme parasitism.</title>
        <authorList>
            <person name="Haag K.L."/>
            <person name="James T.Y."/>
            <person name="Larsson R."/>
            <person name="Schaer T.M."/>
            <person name="Refardt D."/>
            <person name="Pombert J.-F."/>
            <person name="Ebert D."/>
        </authorList>
    </citation>
    <scope>NUCLEOTIDE SEQUENCE [LARGE SCALE GENOMIC DNA]</scope>
    <source>
        <strain evidence="9 10">UGP3</strain>
        <tissue evidence="9">Spores</tissue>
    </source>
</reference>
<proteinExistence type="inferred from homology"/>
<dbReference type="GO" id="GO:0000287">
    <property type="term" value="F:magnesium ion binding"/>
    <property type="evidence" value="ECO:0007669"/>
    <property type="project" value="InterPro"/>
</dbReference>
<accession>A0A098VSU9</accession>
<dbReference type="GO" id="GO:0006796">
    <property type="term" value="P:phosphate-containing compound metabolic process"/>
    <property type="evidence" value="ECO:0007669"/>
    <property type="project" value="InterPro"/>
</dbReference>
<gene>
    <name evidence="9" type="ORF">DI09_55p30</name>
</gene>
<dbReference type="GO" id="GO:0004427">
    <property type="term" value="F:inorganic diphosphate phosphatase activity"/>
    <property type="evidence" value="ECO:0007669"/>
    <property type="project" value="UniProtKB-EC"/>
</dbReference>
<evidence type="ECO:0000256" key="8">
    <source>
        <dbReference type="ARBA" id="ARBA00047820"/>
    </source>
</evidence>
<dbReference type="EC" id="3.6.1.1" evidence="3"/>
<dbReference type="Gene3D" id="3.90.80.10">
    <property type="entry name" value="Inorganic pyrophosphatase"/>
    <property type="match status" value="1"/>
</dbReference>
<evidence type="ECO:0000256" key="5">
    <source>
        <dbReference type="ARBA" id="ARBA00022801"/>
    </source>
</evidence>
<dbReference type="FunFam" id="3.90.80.10:FF:000009">
    <property type="entry name" value="Inorganic pyrophosphatase"/>
    <property type="match status" value="1"/>
</dbReference>
<evidence type="ECO:0000256" key="1">
    <source>
        <dbReference type="ARBA" id="ARBA00001946"/>
    </source>
</evidence>
<organism evidence="9 10">
    <name type="scientific">Mitosporidium daphniae</name>
    <dbReference type="NCBI Taxonomy" id="1485682"/>
    <lineage>
        <taxon>Eukaryota</taxon>
        <taxon>Fungi</taxon>
        <taxon>Fungi incertae sedis</taxon>
        <taxon>Microsporidia</taxon>
        <taxon>Mitosporidium</taxon>
    </lineage>
</organism>
<evidence type="ECO:0000256" key="2">
    <source>
        <dbReference type="ARBA" id="ARBA00006220"/>
    </source>
</evidence>
<dbReference type="CDD" id="cd00412">
    <property type="entry name" value="pyrophosphatase"/>
    <property type="match status" value="1"/>
</dbReference>
<dbReference type="GO" id="GO:0005737">
    <property type="term" value="C:cytoplasm"/>
    <property type="evidence" value="ECO:0007669"/>
    <property type="project" value="InterPro"/>
</dbReference>
<keyword evidence="10" id="KW-1185">Reference proteome</keyword>
<comment type="similarity">
    <text evidence="2">Belongs to the PPase family.</text>
</comment>
<dbReference type="InterPro" id="IPR036649">
    <property type="entry name" value="Pyrophosphatase_sf"/>
</dbReference>
<dbReference type="PROSITE" id="PS00387">
    <property type="entry name" value="PPASE"/>
    <property type="match status" value="1"/>
</dbReference>
<dbReference type="AlphaFoldDB" id="A0A098VSU9"/>
<sequence>MASYNLRTLGQEHSPAYRVFLEDGNSGKVLSFFHDVPLKTGQDDIFNFVLEIPRWTNAKLEISTCEEGNPIKQDVKKGALRYVANLFPLNGYPWNYGALPQTWEDPSETCQHTSYRGDNDPLDVIEIGAQKGFTGQIKSVKVLGALALIDEGETDWKIIAIDSEDPLASELSDIEDVKKKCPGLLETTRDWFKLYKIPDGKPENSFAFNGEFKNKEFALQVIQNTHDAWKGLKSGERSNNGISTCSGSLEVPSGTSRPFAELFGTLLPRNVTKSTFSLIKFN</sequence>
<comment type="caution">
    <text evidence="9">The sequence shown here is derived from an EMBL/GenBank/DDBJ whole genome shotgun (WGS) entry which is preliminary data.</text>
</comment>
<comment type="cofactor">
    <cofactor evidence="1">
        <name>Mg(2+)</name>
        <dbReference type="ChEBI" id="CHEBI:18420"/>
    </cofactor>
</comment>
<protein>
    <recommendedName>
        <fullName evidence="3">inorganic diphosphatase</fullName>
        <ecNumber evidence="3">3.6.1.1</ecNumber>
    </recommendedName>
    <alternativeName>
        <fullName evidence="7">Pyrophosphate phospho-hydrolase</fullName>
    </alternativeName>
</protein>
<keyword evidence="5" id="KW-0378">Hydrolase</keyword>
<dbReference type="SUPFAM" id="SSF50324">
    <property type="entry name" value="Inorganic pyrophosphatase"/>
    <property type="match status" value="1"/>
</dbReference>
<dbReference type="EMBL" id="JMKJ01000510">
    <property type="protein sequence ID" value="KGG50786.1"/>
    <property type="molecule type" value="Genomic_DNA"/>
</dbReference>
<dbReference type="PANTHER" id="PTHR10286">
    <property type="entry name" value="INORGANIC PYROPHOSPHATASE"/>
    <property type="match status" value="1"/>
</dbReference>